<evidence type="ECO:0000313" key="5">
    <source>
        <dbReference type="EMBL" id="TWI45646.1"/>
    </source>
</evidence>
<dbReference type="PANTHER" id="PTHR43673:SF10">
    <property type="entry name" value="NADH DEHYDROGENASE_NAD(P)H NITROREDUCTASE XCC3605-RELATED"/>
    <property type="match status" value="1"/>
</dbReference>
<dbReference type="GO" id="GO:0016491">
    <property type="term" value="F:oxidoreductase activity"/>
    <property type="evidence" value="ECO:0007669"/>
    <property type="project" value="UniProtKB-KW"/>
</dbReference>
<keyword evidence="2" id="KW-0560">Oxidoreductase</keyword>
<accession>A0A562PNK5</accession>
<dbReference type="Pfam" id="PF00881">
    <property type="entry name" value="Nitroreductase"/>
    <property type="match status" value="1"/>
</dbReference>
<dbReference type="Proteomes" id="UP000316905">
    <property type="component" value="Unassembled WGS sequence"/>
</dbReference>
<dbReference type="Gene3D" id="3.40.109.10">
    <property type="entry name" value="NADH Oxidase"/>
    <property type="match status" value="1"/>
</dbReference>
<evidence type="ECO:0000256" key="3">
    <source>
        <dbReference type="SAM" id="MobiDB-lite"/>
    </source>
</evidence>
<evidence type="ECO:0000259" key="4">
    <source>
        <dbReference type="Pfam" id="PF00881"/>
    </source>
</evidence>
<dbReference type="PANTHER" id="PTHR43673">
    <property type="entry name" value="NAD(P)H NITROREDUCTASE YDGI-RELATED"/>
    <property type="match status" value="1"/>
</dbReference>
<comment type="similarity">
    <text evidence="1">Belongs to the nitroreductase family.</text>
</comment>
<proteinExistence type="inferred from homology"/>
<protein>
    <submittedName>
        <fullName evidence="5">Nitroreductase family protein</fullName>
    </submittedName>
</protein>
<keyword evidence="6" id="KW-1185">Reference proteome</keyword>
<dbReference type="EMBL" id="VLKY01000036">
    <property type="protein sequence ID" value="TWI45646.1"/>
    <property type="molecule type" value="Genomic_DNA"/>
</dbReference>
<feature type="region of interest" description="Disordered" evidence="3">
    <location>
        <begin position="92"/>
        <end position="122"/>
    </location>
</feature>
<evidence type="ECO:0000256" key="2">
    <source>
        <dbReference type="ARBA" id="ARBA00023002"/>
    </source>
</evidence>
<comment type="caution">
    <text evidence="5">The sequence shown here is derived from an EMBL/GenBank/DDBJ whole genome shotgun (WGS) entry which is preliminary data.</text>
</comment>
<dbReference type="InterPro" id="IPR000415">
    <property type="entry name" value="Nitroreductase-like"/>
</dbReference>
<evidence type="ECO:0000256" key="1">
    <source>
        <dbReference type="ARBA" id="ARBA00007118"/>
    </source>
</evidence>
<sequence>MPEPKLFHDVLRERHSVRSFLPDEVPDEVLRAVLEDAQLAPSNCNTQPWQVHIVSGAKRDELSRAILADDDAGHNTPDFSFALSDFKNEIWHQQQPDRRTGSKSRQVAGKGVAPINTAERRPECARIVEVEQQGSLDSCAQR</sequence>
<dbReference type="AlphaFoldDB" id="A0A562PNK5"/>
<dbReference type="SUPFAM" id="SSF55469">
    <property type="entry name" value="FMN-dependent nitroreductase-like"/>
    <property type="match status" value="1"/>
</dbReference>
<organism evidence="5 6">
    <name type="scientific">Pseudomonas duriflava</name>
    <dbReference type="NCBI Taxonomy" id="459528"/>
    <lineage>
        <taxon>Bacteria</taxon>
        <taxon>Pseudomonadati</taxon>
        <taxon>Pseudomonadota</taxon>
        <taxon>Gammaproteobacteria</taxon>
        <taxon>Pseudomonadales</taxon>
        <taxon>Pseudomonadaceae</taxon>
        <taxon>Pseudomonas</taxon>
    </lineage>
</organism>
<name>A0A562PNK5_9PSED</name>
<gene>
    <name evidence="5" type="ORF">IQ22_04597</name>
</gene>
<reference evidence="5 6" key="1">
    <citation type="journal article" date="2015" name="Stand. Genomic Sci.">
        <title>Genomic Encyclopedia of Bacterial and Archaeal Type Strains, Phase III: the genomes of soil and plant-associated and newly described type strains.</title>
        <authorList>
            <person name="Whitman W.B."/>
            <person name="Woyke T."/>
            <person name="Klenk H.P."/>
            <person name="Zhou Y."/>
            <person name="Lilburn T.G."/>
            <person name="Beck B.J."/>
            <person name="De Vos P."/>
            <person name="Vandamme P."/>
            <person name="Eisen J.A."/>
            <person name="Garrity G."/>
            <person name="Hugenholtz P."/>
            <person name="Kyrpides N.C."/>
        </authorList>
    </citation>
    <scope>NUCLEOTIDE SEQUENCE [LARGE SCALE GENOMIC DNA]</scope>
    <source>
        <strain evidence="5 6">CGMCC 1.6858</strain>
    </source>
</reference>
<evidence type="ECO:0000313" key="6">
    <source>
        <dbReference type="Proteomes" id="UP000316905"/>
    </source>
</evidence>
<dbReference type="OrthoDB" id="9784375at2"/>
<feature type="domain" description="Nitroreductase" evidence="4">
    <location>
        <begin position="11"/>
        <end position="68"/>
    </location>
</feature>
<dbReference type="RefSeq" id="WP_145146023.1">
    <property type="nucleotide sequence ID" value="NZ_VLKY01000036.1"/>
</dbReference>
<dbReference type="InterPro" id="IPR029479">
    <property type="entry name" value="Nitroreductase"/>
</dbReference>